<keyword evidence="6" id="KW-1185">Reference proteome</keyword>
<comment type="caution">
    <text evidence="5">The sequence shown here is derived from an EMBL/GenBank/DDBJ whole genome shotgun (WGS) entry which is preliminary data.</text>
</comment>
<organism evidence="5 6">
    <name type="scientific">Symbiodinium natans</name>
    <dbReference type="NCBI Taxonomy" id="878477"/>
    <lineage>
        <taxon>Eukaryota</taxon>
        <taxon>Sar</taxon>
        <taxon>Alveolata</taxon>
        <taxon>Dinophyceae</taxon>
        <taxon>Suessiales</taxon>
        <taxon>Symbiodiniaceae</taxon>
        <taxon>Symbiodinium</taxon>
    </lineage>
</organism>
<accession>A0A812TU01</accession>
<dbReference type="Proteomes" id="UP000604046">
    <property type="component" value="Unassembled WGS sequence"/>
</dbReference>
<evidence type="ECO:0000313" key="6">
    <source>
        <dbReference type="Proteomes" id="UP000604046"/>
    </source>
</evidence>
<name>A0A812TU01_9DINO</name>
<dbReference type="PROSITE" id="PS50005">
    <property type="entry name" value="TPR"/>
    <property type="match status" value="1"/>
</dbReference>
<gene>
    <name evidence="5" type="ORF">SNAT2548_LOCUS30810</name>
</gene>
<dbReference type="OrthoDB" id="447973at2759"/>
<keyword evidence="1" id="KW-0677">Repeat</keyword>
<dbReference type="PANTHER" id="PTHR45641:SF19">
    <property type="entry name" value="NEPHROCYSTIN-3"/>
    <property type="match status" value="1"/>
</dbReference>
<feature type="repeat" description="TPR" evidence="3">
    <location>
        <begin position="666"/>
        <end position="699"/>
    </location>
</feature>
<evidence type="ECO:0000256" key="1">
    <source>
        <dbReference type="ARBA" id="ARBA00022737"/>
    </source>
</evidence>
<evidence type="ECO:0000256" key="4">
    <source>
        <dbReference type="SAM" id="MobiDB-lite"/>
    </source>
</evidence>
<dbReference type="Gene3D" id="1.25.40.10">
    <property type="entry name" value="Tetratricopeptide repeat domain"/>
    <property type="match status" value="2"/>
</dbReference>
<reference evidence="5" key="1">
    <citation type="submission" date="2021-02" db="EMBL/GenBank/DDBJ databases">
        <authorList>
            <person name="Dougan E. K."/>
            <person name="Rhodes N."/>
            <person name="Thang M."/>
            <person name="Chan C."/>
        </authorList>
    </citation>
    <scope>NUCLEOTIDE SEQUENCE</scope>
</reference>
<dbReference type="PANTHER" id="PTHR45641">
    <property type="entry name" value="TETRATRICOPEPTIDE REPEAT PROTEIN (AFU_ORTHOLOGUE AFUA_6G03870)"/>
    <property type="match status" value="1"/>
</dbReference>
<dbReference type="Pfam" id="PF13181">
    <property type="entry name" value="TPR_8"/>
    <property type="match status" value="1"/>
</dbReference>
<evidence type="ECO:0000313" key="5">
    <source>
        <dbReference type="EMBL" id="CAE7548852.1"/>
    </source>
</evidence>
<dbReference type="Pfam" id="PF13424">
    <property type="entry name" value="TPR_12"/>
    <property type="match status" value="3"/>
</dbReference>
<dbReference type="EMBL" id="CAJNDS010002625">
    <property type="protein sequence ID" value="CAE7548852.1"/>
    <property type="molecule type" value="Genomic_DNA"/>
</dbReference>
<dbReference type="InterPro" id="IPR011990">
    <property type="entry name" value="TPR-like_helical_dom_sf"/>
</dbReference>
<sequence length="730" mass="80345">MDLMRPAIVPGNLWEMLLGIWRLKAKGTLSYHLDAETFCIVLDACNKYLLLCLRIQLLVAMAERITLEVALMSGKRADISASPHDTLGSLSPTIAKNLGLPVESPALALPTLSFLLGARRLQETMEARDRDLRNGTVTVVWRDCSAPPQILMIFAEMKSLAARALDASLSVAVQHLRAAQKIKPLAREVLDLLGYPEQDPDSARVDDPKAVLVEVLQVLQLHRPGVAACRRAAFCVLRLVQSLKRYHYHQDQNPHILWRPKRIPVKNAPSTNLDAEPEADTNDAGHKGDRQEQGAGSNIGSAPAEADIFTQPTSSSGVPDQGTASELLEPVAEELEGFSVQRRQLLQDMISKSSCPIHAKLEKICKPAWICDGCRKGIRRWRGRSCRRCNLDICKACIKWARKGGAESKLARVLGFSLHCRSIGKPADAEDALEDAVKQLREQHAESPELAIALRELGTVLKEKGEPAAAKQHLTEALDMERALCGESPNLEVAVTLHELGLVCKEMGELPEAQRLLTEALDMKRAVFGEAPNRSVAVTLHELGLVFKEKGELPEAERLLTEALDMERAIFEGAPNREVALTLHRLGLVLKRKGKLPEAERRLREALVMKRAVFEESPNLEVAVTLHDLGLVFKERGDLAAAKQHLTEALGMERALCGESPNHEMAVTLHELGLVCKEMGELAEAEQHLTEASSIDPAFFETPNRSHELGWGLTEKGKLLAAAGPLRAWN</sequence>
<proteinExistence type="predicted"/>
<dbReference type="InterPro" id="IPR019734">
    <property type="entry name" value="TPR_rpt"/>
</dbReference>
<dbReference type="SUPFAM" id="SSF48452">
    <property type="entry name" value="TPR-like"/>
    <property type="match status" value="1"/>
</dbReference>
<feature type="compositionally biased region" description="Basic and acidic residues" evidence="4">
    <location>
        <begin position="283"/>
        <end position="292"/>
    </location>
</feature>
<dbReference type="SMART" id="SM00028">
    <property type="entry name" value="TPR"/>
    <property type="match status" value="6"/>
</dbReference>
<dbReference type="AlphaFoldDB" id="A0A812TU01"/>
<keyword evidence="2 3" id="KW-0802">TPR repeat</keyword>
<feature type="region of interest" description="Disordered" evidence="4">
    <location>
        <begin position="260"/>
        <end position="303"/>
    </location>
</feature>
<protein>
    <submittedName>
        <fullName evidence="5">Uncharacterized protein</fullName>
    </submittedName>
</protein>
<evidence type="ECO:0000256" key="2">
    <source>
        <dbReference type="ARBA" id="ARBA00022803"/>
    </source>
</evidence>
<evidence type="ECO:0000256" key="3">
    <source>
        <dbReference type="PROSITE-ProRule" id="PRU00339"/>
    </source>
</evidence>